<keyword evidence="3 11" id="KW-0813">Transport</keyword>
<name>A0ABN8MWR5_9CNID</name>
<dbReference type="EMBL" id="CALNXK010000006">
    <property type="protein sequence ID" value="CAH3037710.1"/>
    <property type="molecule type" value="Genomic_DNA"/>
</dbReference>
<dbReference type="CDD" id="cd18990">
    <property type="entry name" value="LGIC_ECD_GABAAR"/>
    <property type="match status" value="1"/>
</dbReference>
<dbReference type="InterPro" id="IPR036734">
    <property type="entry name" value="Neur_chan_lig-bd_sf"/>
</dbReference>
<dbReference type="InterPro" id="IPR006028">
    <property type="entry name" value="GABAA/Glycine_rcpt"/>
</dbReference>
<evidence type="ECO:0000256" key="8">
    <source>
        <dbReference type="ARBA" id="ARBA00023065"/>
    </source>
</evidence>
<dbReference type="InterPro" id="IPR006202">
    <property type="entry name" value="Neur_chan_lig-bd"/>
</dbReference>
<evidence type="ECO:0000256" key="7">
    <source>
        <dbReference type="ARBA" id="ARBA00022989"/>
    </source>
</evidence>
<organism evidence="14 15">
    <name type="scientific">Porites lobata</name>
    <dbReference type="NCBI Taxonomy" id="104759"/>
    <lineage>
        <taxon>Eukaryota</taxon>
        <taxon>Metazoa</taxon>
        <taxon>Cnidaria</taxon>
        <taxon>Anthozoa</taxon>
        <taxon>Hexacorallia</taxon>
        <taxon>Scleractinia</taxon>
        <taxon>Fungiina</taxon>
        <taxon>Poritidae</taxon>
        <taxon>Porites</taxon>
    </lineage>
</organism>
<evidence type="ECO:0000256" key="3">
    <source>
        <dbReference type="ARBA" id="ARBA00022448"/>
    </source>
</evidence>
<keyword evidence="10 11" id="KW-0407">Ion channel</keyword>
<comment type="caution">
    <text evidence="14">The sequence shown here is derived from an EMBL/GenBank/DDBJ whole genome shotgun (WGS) entry which is preliminary data.</text>
</comment>
<dbReference type="Proteomes" id="UP001159405">
    <property type="component" value="Unassembled WGS sequence"/>
</dbReference>
<evidence type="ECO:0000256" key="6">
    <source>
        <dbReference type="ARBA" id="ARBA00022729"/>
    </source>
</evidence>
<evidence type="ECO:0000256" key="1">
    <source>
        <dbReference type="ARBA" id="ARBA00004141"/>
    </source>
</evidence>
<evidence type="ECO:0000259" key="12">
    <source>
        <dbReference type="Pfam" id="PF02931"/>
    </source>
</evidence>
<feature type="domain" description="Neurotransmitter-gated ion-channel ligand-binding" evidence="12">
    <location>
        <begin position="31"/>
        <end position="198"/>
    </location>
</feature>
<feature type="transmembrane region" description="Helical" evidence="11">
    <location>
        <begin position="233"/>
        <end position="254"/>
    </location>
</feature>
<feature type="transmembrane region" description="Helical" evidence="11">
    <location>
        <begin position="206"/>
        <end position="227"/>
    </location>
</feature>
<evidence type="ECO:0000256" key="11">
    <source>
        <dbReference type="RuleBase" id="RU000687"/>
    </source>
</evidence>
<gene>
    <name evidence="14" type="ORF">PLOB_00039505</name>
</gene>
<evidence type="ECO:0000256" key="10">
    <source>
        <dbReference type="ARBA" id="ARBA00023303"/>
    </source>
</evidence>
<dbReference type="Pfam" id="PF02932">
    <property type="entry name" value="Neur_chan_memb"/>
    <property type="match status" value="1"/>
</dbReference>
<dbReference type="InterPro" id="IPR018000">
    <property type="entry name" value="Neurotransmitter_ion_chnl_CS"/>
</dbReference>
<keyword evidence="7 11" id="KW-1133">Transmembrane helix</keyword>
<dbReference type="SUPFAM" id="SSF90112">
    <property type="entry name" value="Neurotransmitter-gated ion-channel transmembrane pore"/>
    <property type="match status" value="1"/>
</dbReference>
<comment type="similarity">
    <text evidence="11">Belongs to the ligand-gated ion channel (TC 1.A.9) family.</text>
</comment>
<dbReference type="PANTHER" id="PTHR18945">
    <property type="entry name" value="NEUROTRANSMITTER GATED ION CHANNEL"/>
    <property type="match status" value="1"/>
</dbReference>
<proteinExistence type="inferred from homology"/>
<dbReference type="Pfam" id="PF02931">
    <property type="entry name" value="Neur_chan_LBD"/>
    <property type="match status" value="1"/>
</dbReference>
<evidence type="ECO:0000313" key="15">
    <source>
        <dbReference type="Proteomes" id="UP001159405"/>
    </source>
</evidence>
<keyword evidence="6" id="KW-0732">Signal</keyword>
<feature type="transmembrane region" description="Helical" evidence="11">
    <location>
        <begin position="266"/>
        <end position="290"/>
    </location>
</feature>
<evidence type="ECO:0000259" key="13">
    <source>
        <dbReference type="Pfam" id="PF02932"/>
    </source>
</evidence>
<dbReference type="Gene3D" id="1.20.58.390">
    <property type="entry name" value="Neurotransmitter-gated ion-channel transmembrane domain"/>
    <property type="match status" value="1"/>
</dbReference>
<feature type="transmembrane region" description="Helical" evidence="11">
    <location>
        <begin position="349"/>
        <end position="367"/>
    </location>
</feature>
<dbReference type="CDD" id="cd19049">
    <property type="entry name" value="LGIC_TM_anion"/>
    <property type="match status" value="1"/>
</dbReference>
<feature type="domain" description="Neurotransmitter-gated ion-channel transmembrane" evidence="13">
    <location>
        <begin position="211"/>
        <end position="304"/>
    </location>
</feature>
<dbReference type="PROSITE" id="PS00236">
    <property type="entry name" value="NEUROTR_ION_CHANNEL"/>
    <property type="match status" value="1"/>
</dbReference>
<reference evidence="14 15" key="1">
    <citation type="submission" date="2022-05" db="EMBL/GenBank/DDBJ databases">
        <authorList>
            <consortium name="Genoscope - CEA"/>
            <person name="William W."/>
        </authorList>
    </citation>
    <scope>NUCLEOTIDE SEQUENCE [LARGE SCALE GENOMIC DNA]</scope>
</reference>
<keyword evidence="4" id="KW-1003">Cell membrane</keyword>
<dbReference type="InterPro" id="IPR006201">
    <property type="entry name" value="Neur_channel"/>
</dbReference>
<dbReference type="InterPro" id="IPR038050">
    <property type="entry name" value="Neuro_actylchol_rec"/>
</dbReference>
<dbReference type="PRINTS" id="PR00252">
    <property type="entry name" value="NRIONCHANNEL"/>
</dbReference>
<dbReference type="InterPro" id="IPR036719">
    <property type="entry name" value="Neuro-gated_channel_TM_sf"/>
</dbReference>
<dbReference type="SUPFAM" id="SSF63712">
    <property type="entry name" value="Nicotinic receptor ligand binding domain-like"/>
    <property type="match status" value="1"/>
</dbReference>
<keyword evidence="5 11" id="KW-0812">Transmembrane</keyword>
<comment type="subcellular location">
    <subcellularLocation>
        <location evidence="2">Cell membrane</location>
    </subcellularLocation>
    <subcellularLocation>
        <location evidence="1">Membrane</location>
        <topology evidence="1">Multi-pass membrane protein</topology>
    </subcellularLocation>
</comment>
<protein>
    <submittedName>
        <fullName evidence="14">Uncharacterized protein</fullName>
    </submittedName>
</protein>
<dbReference type="Gene3D" id="2.70.170.10">
    <property type="entry name" value="Neurotransmitter-gated ion-channel ligand-binding domain"/>
    <property type="match status" value="1"/>
</dbReference>
<accession>A0ABN8MWR5</accession>
<evidence type="ECO:0000256" key="5">
    <source>
        <dbReference type="ARBA" id="ARBA00022692"/>
    </source>
</evidence>
<keyword evidence="9 11" id="KW-0472">Membrane</keyword>
<evidence type="ECO:0000256" key="9">
    <source>
        <dbReference type="ARBA" id="ARBA00023136"/>
    </source>
</evidence>
<evidence type="ECO:0000256" key="2">
    <source>
        <dbReference type="ARBA" id="ARBA00004236"/>
    </source>
</evidence>
<keyword evidence="15" id="KW-1185">Reference proteome</keyword>
<dbReference type="InterPro" id="IPR006029">
    <property type="entry name" value="Neurotrans-gated_channel_TM"/>
</dbReference>
<keyword evidence="8 11" id="KW-0406">Ion transport</keyword>
<evidence type="ECO:0000256" key="4">
    <source>
        <dbReference type="ARBA" id="ARBA00022475"/>
    </source>
</evidence>
<dbReference type="PRINTS" id="PR00253">
    <property type="entry name" value="GABAARECEPTR"/>
</dbReference>
<sequence length="371" mass="42445">MTPGSDLIITLHLVFRTSVVFNLFSFDFCPGGPVVVTVGFFVMSINAINVMEMDFTLDLFLRQQWVDKRLDHGTNETFYLSNHVVNYIWMPDSYFVNAKDGEMHDVTSSNVMVMLAPGGLVKYNARITVKAYCPMNLEDFPMDKQRCPITIESYGYSDAHITFKWETSNGMEFVASNLQMHPQYVLTANWTGVTATFVFERIYSYFIYNVYGPSVIVVIISWVGFVIPRDTPAARVTLAVTAVLTIVTILTILNSSIAKVNYIKKIDVYLICCFLFVFASLMEYSIILLLSSRMKKMQQKRPHKEAEEEKEDLESNSFSVYPIDQLKAVIAYLKSRVYTTSFISSLDDYSVYLFSAGFAIFNFAYWLNTFK</sequence>
<evidence type="ECO:0000313" key="14">
    <source>
        <dbReference type="EMBL" id="CAH3037710.1"/>
    </source>
</evidence>